<feature type="transmembrane region" description="Helical" evidence="5">
    <location>
        <begin position="89"/>
        <end position="106"/>
    </location>
</feature>
<protein>
    <submittedName>
        <fullName evidence="7">O-antigen ligase family protein</fullName>
    </submittedName>
</protein>
<keyword evidence="7" id="KW-0436">Ligase</keyword>
<feature type="transmembrane region" description="Helical" evidence="5">
    <location>
        <begin position="118"/>
        <end position="137"/>
    </location>
</feature>
<feature type="domain" description="O-antigen ligase-related" evidence="6">
    <location>
        <begin position="185"/>
        <end position="350"/>
    </location>
</feature>
<dbReference type="GO" id="GO:0016020">
    <property type="term" value="C:membrane"/>
    <property type="evidence" value="ECO:0007669"/>
    <property type="project" value="UniProtKB-SubCell"/>
</dbReference>
<name>A0A8J7Q8X6_9BACT</name>
<keyword evidence="8" id="KW-1185">Reference proteome</keyword>
<feature type="transmembrane region" description="Helical" evidence="5">
    <location>
        <begin position="185"/>
        <end position="207"/>
    </location>
</feature>
<feature type="transmembrane region" description="Helical" evidence="5">
    <location>
        <begin position="61"/>
        <end position="77"/>
    </location>
</feature>
<keyword evidence="3 5" id="KW-1133">Transmembrane helix</keyword>
<evidence type="ECO:0000256" key="2">
    <source>
        <dbReference type="ARBA" id="ARBA00022692"/>
    </source>
</evidence>
<evidence type="ECO:0000313" key="8">
    <source>
        <dbReference type="Proteomes" id="UP000664417"/>
    </source>
</evidence>
<comment type="caution">
    <text evidence="7">The sequence shown here is derived from an EMBL/GenBank/DDBJ whole genome shotgun (WGS) entry which is preliminary data.</text>
</comment>
<dbReference type="GO" id="GO:0016874">
    <property type="term" value="F:ligase activity"/>
    <property type="evidence" value="ECO:0007669"/>
    <property type="project" value="UniProtKB-KW"/>
</dbReference>
<evidence type="ECO:0000256" key="4">
    <source>
        <dbReference type="ARBA" id="ARBA00023136"/>
    </source>
</evidence>
<feature type="transmembrane region" description="Helical" evidence="5">
    <location>
        <begin position="335"/>
        <end position="360"/>
    </location>
</feature>
<feature type="transmembrane region" description="Helical" evidence="5">
    <location>
        <begin position="157"/>
        <end position="173"/>
    </location>
</feature>
<dbReference type="AlphaFoldDB" id="A0A8J7Q8X6"/>
<comment type="subcellular location">
    <subcellularLocation>
        <location evidence="1">Membrane</location>
        <topology evidence="1">Multi-pass membrane protein</topology>
    </subcellularLocation>
</comment>
<keyword evidence="4 5" id="KW-0472">Membrane</keyword>
<dbReference type="Proteomes" id="UP000664417">
    <property type="component" value="Unassembled WGS sequence"/>
</dbReference>
<evidence type="ECO:0000256" key="3">
    <source>
        <dbReference type="ARBA" id="ARBA00022989"/>
    </source>
</evidence>
<dbReference type="EMBL" id="JAFREP010000015">
    <property type="protein sequence ID" value="MBO1320070.1"/>
    <property type="molecule type" value="Genomic_DNA"/>
</dbReference>
<dbReference type="RefSeq" id="WP_207860023.1">
    <property type="nucleotide sequence ID" value="NZ_JAFREP010000015.1"/>
</dbReference>
<accession>A0A8J7Q8X6</accession>
<dbReference type="InterPro" id="IPR051533">
    <property type="entry name" value="WaaL-like"/>
</dbReference>
<evidence type="ECO:0000313" key="7">
    <source>
        <dbReference type="EMBL" id="MBO1320070.1"/>
    </source>
</evidence>
<proteinExistence type="predicted"/>
<dbReference type="InterPro" id="IPR007016">
    <property type="entry name" value="O-antigen_ligase-rel_domated"/>
</dbReference>
<dbReference type="Pfam" id="PF04932">
    <property type="entry name" value="Wzy_C"/>
    <property type="match status" value="1"/>
</dbReference>
<organism evidence="7 8">
    <name type="scientific">Acanthopleuribacter pedis</name>
    <dbReference type="NCBI Taxonomy" id="442870"/>
    <lineage>
        <taxon>Bacteria</taxon>
        <taxon>Pseudomonadati</taxon>
        <taxon>Acidobacteriota</taxon>
        <taxon>Holophagae</taxon>
        <taxon>Acanthopleuribacterales</taxon>
        <taxon>Acanthopleuribacteraceae</taxon>
        <taxon>Acanthopleuribacter</taxon>
    </lineage>
</organism>
<gene>
    <name evidence="7" type="ORF">J3U88_16465</name>
</gene>
<keyword evidence="2 5" id="KW-0812">Transmembrane</keyword>
<evidence type="ECO:0000259" key="6">
    <source>
        <dbReference type="Pfam" id="PF04932"/>
    </source>
</evidence>
<dbReference type="PANTHER" id="PTHR37422">
    <property type="entry name" value="TEICHURONIC ACID BIOSYNTHESIS PROTEIN TUAE"/>
    <property type="match status" value="1"/>
</dbReference>
<feature type="transmembrane region" description="Helical" evidence="5">
    <location>
        <begin position="7"/>
        <end position="24"/>
    </location>
</feature>
<feature type="transmembrane region" description="Helical" evidence="5">
    <location>
        <begin position="412"/>
        <end position="429"/>
    </location>
</feature>
<feature type="transmembrane region" description="Helical" evidence="5">
    <location>
        <begin position="372"/>
        <end position="400"/>
    </location>
</feature>
<evidence type="ECO:0000256" key="5">
    <source>
        <dbReference type="SAM" id="Phobius"/>
    </source>
</evidence>
<reference evidence="7" key="1">
    <citation type="submission" date="2021-03" db="EMBL/GenBank/DDBJ databases">
        <authorList>
            <person name="Wang G."/>
        </authorList>
    </citation>
    <scope>NUCLEOTIDE SEQUENCE</scope>
    <source>
        <strain evidence="7">KCTC 12899</strain>
    </source>
</reference>
<dbReference type="PANTHER" id="PTHR37422:SF13">
    <property type="entry name" value="LIPOPOLYSACCHARIDE BIOSYNTHESIS PROTEIN PA4999-RELATED"/>
    <property type="match status" value="1"/>
</dbReference>
<feature type="transmembrane region" description="Helical" evidence="5">
    <location>
        <begin position="222"/>
        <end position="240"/>
    </location>
</feature>
<evidence type="ECO:0000256" key="1">
    <source>
        <dbReference type="ARBA" id="ARBA00004141"/>
    </source>
</evidence>
<sequence length="571" mass="62121">MTPSPQPSRFAPTMVLTVLAAVLVPHDFGGVYAVLKGALWLAALSLVIGTRARTMVTPRQVLAAGVLAWPWLAARYHHGAFGYHPRDGLAFLLFFAVVTGALLLRAGLDANRRRELRLGLSLAAVMGATWMVLYALIHGTAPTPPQRWGLAGTWGNPNLAAHFLIAALCLGRWPTGLRGAGLQAWLLVAISISGSRAALLAGVVYVAQHLRHKLPPSRPPRLLALIFALGLIASGIWLATPRGRQLATYAFNPAVYLAELQKQPPLIADREPDFQGKTYSFFVRLVLWQQAPALIGQNPWFGAGPGQYRVIYPRFSTGPDPNCSDTYRPHHAHHLWIEAAVMFGIPWTLCLTALIVHAWLRRPDPAWRTAVLLQAGIALVSLNYLNSFLVALLILTAPSASPLAQTAGRSRTLGPLMAILLSAVALVSLPKVQRTLADRVAGDTHWFVEEQARAAAARGDALTAWRLQRAVLFQDPFGPTPRHNLAVTWEHLAGENGGAARCAATALFQANARRFPFYQASQTDLFRLESAPGSSCPTLRESDWIAWLQRTGPVRPEHGFSPRTGNEPQAP</sequence>